<sequence length="55" mass="6227">MKTPPFGDKYVMGLHQVPNSKLLVYTTRGIGTSLYPIRFMCRPEITVLTLESTKP</sequence>
<comment type="caution">
    <text evidence="1">The sequence shown here is derived from an EMBL/GenBank/DDBJ whole genome shotgun (WGS) entry which is preliminary data.</text>
</comment>
<accession>A0ABW0KJV0</accession>
<name>A0ABW0KJV0_9BACL</name>
<protein>
    <submittedName>
        <fullName evidence="1">Uncharacterized protein</fullName>
    </submittedName>
</protein>
<organism evidence="1 2">
    <name type="scientific">Paenibacillus aestuarii</name>
    <dbReference type="NCBI Taxonomy" id="516965"/>
    <lineage>
        <taxon>Bacteria</taxon>
        <taxon>Bacillati</taxon>
        <taxon>Bacillota</taxon>
        <taxon>Bacilli</taxon>
        <taxon>Bacillales</taxon>
        <taxon>Paenibacillaceae</taxon>
        <taxon>Paenibacillus</taxon>
    </lineage>
</organism>
<dbReference type="RefSeq" id="WP_377527066.1">
    <property type="nucleotide sequence ID" value="NZ_JBHSMJ010000065.1"/>
</dbReference>
<dbReference type="SUPFAM" id="SSF56300">
    <property type="entry name" value="Metallo-dependent phosphatases"/>
    <property type="match status" value="1"/>
</dbReference>
<reference evidence="2" key="1">
    <citation type="journal article" date="2019" name="Int. J. Syst. Evol. Microbiol.">
        <title>The Global Catalogue of Microorganisms (GCM) 10K type strain sequencing project: providing services to taxonomists for standard genome sequencing and annotation.</title>
        <authorList>
            <consortium name="The Broad Institute Genomics Platform"/>
            <consortium name="The Broad Institute Genome Sequencing Center for Infectious Disease"/>
            <person name="Wu L."/>
            <person name="Ma J."/>
        </authorList>
    </citation>
    <scope>NUCLEOTIDE SEQUENCE [LARGE SCALE GENOMIC DNA]</scope>
    <source>
        <strain evidence="2">KACC 11904</strain>
    </source>
</reference>
<dbReference type="EMBL" id="JBHSMJ010000065">
    <property type="protein sequence ID" value="MFC5453023.1"/>
    <property type="molecule type" value="Genomic_DNA"/>
</dbReference>
<dbReference type="InterPro" id="IPR029052">
    <property type="entry name" value="Metallo-depent_PP-like"/>
</dbReference>
<evidence type="ECO:0000313" key="1">
    <source>
        <dbReference type="EMBL" id="MFC5453023.1"/>
    </source>
</evidence>
<gene>
    <name evidence="1" type="ORF">ACFPOG_32945</name>
</gene>
<evidence type="ECO:0000313" key="2">
    <source>
        <dbReference type="Proteomes" id="UP001596044"/>
    </source>
</evidence>
<keyword evidence="2" id="KW-1185">Reference proteome</keyword>
<proteinExistence type="predicted"/>
<dbReference type="Proteomes" id="UP001596044">
    <property type="component" value="Unassembled WGS sequence"/>
</dbReference>